<dbReference type="EMBL" id="JQCR01000003">
    <property type="protein sequence ID" value="KGE17465.1"/>
    <property type="molecule type" value="Genomic_DNA"/>
</dbReference>
<evidence type="ECO:0000313" key="2">
    <source>
        <dbReference type="Proteomes" id="UP000029734"/>
    </source>
</evidence>
<dbReference type="eggNOG" id="ENOG5033ACS">
    <property type="taxonomic scope" value="Bacteria"/>
</dbReference>
<dbReference type="STRING" id="268407.PWYN_22955"/>
<dbReference type="Proteomes" id="UP000029734">
    <property type="component" value="Unassembled WGS sequence"/>
</dbReference>
<reference evidence="1 2" key="1">
    <citation type="submission" date="2014-08" db="EMBL/GenBank/DDBJ databases">
        <authorList>
            <person name="den Bakker H.C."/>
        </authorList>
    </citation>
    <scope>NUCLEOTIDE SEQUENCE [LARGE SCALE GENOMIC DNA]</scope>
    <source>
        <strain evidence="1 2">DSM 18334</strain>
    </source>
</reference>
<dbReference type="AlphaFoldDB" id="A0A098M4I5"/>
<evidence type="ECO:0008006" key="3">
    <source>
        <dbReference type="Google" id="ProtNLM"/>
    </source>
</evidence>
<evidence type="ECO:0000313" key="1">
    <source>
        <dbReference type="EMBL" id="KGE17465.1"/>
    </source>
</evidence>
<dbReference type="InterPro" id="IPR025619">
    <property type="entry name" value="YlzJ"/>
</dbReference>
<comment type="caution">
    <text evidence="1">The sequence shown here is derived from an EMBL/GenBank/DDBJ whole genome shotgun (WGS) entry which is preliminary data.</text>
</comment>
<dbReference type="Pfam" id="PF14035">
    <property type="entry name" value="YlzJ"/>
    <property type="match status" value="1"/>
</dbReference>
<sequence>MTLYTVMPMEQVWEGAWNVSPQLLELQQGGMLMQVEPLEHGRARIVRLINCPLNCYLNPALSPGAIIPYISS</sequence>
<name>A0A098M4I5_9BACL</name>
<protein>
    <recommendedName>
        <fullName evidence="3">YlzJ-like protein</fullName>
    </recommendedName>
</protein>
<gene>
    <name evidence="1" type="ORF">PWYN_22955</name>
</gene>
<accession>A0A098M4I5</accession>
<reference evidence="1 2" key="2">
    <citation type="submission" date="2014-10" db="EMBL/GenBank/DDBJ databases">
        <title>Comparative genomics of the Paenibacillus odorifer group.</title>
        <authorList>
            <person name="Tsai Y.-C."/>
            <person name="Martin N."/>
            <person name="Korlach J."/>
            <person name="Wiedmann M."/>
        </authorList>
    </citation>
    <scope>NUCLEOTIDE SEQUENCE [LARGE SCALE GENOMIC DNA]</scope>
    <source>
        <strain evidence="1 2">DSM 18334</strain>
    </source>
</reference>
<organism evidence="1 2">
    <name type="scientific">Paenibacillus wynnii</name>
    <dbReference type="NCBI Taxonomy" id="268407"/>
    <lineage>
        <taxon>Bacteria</taxon>
        <taxon>Bacillati</taxon>
        <taxon>Bacillota</taxon>
        <taxon>Bacilli</taxon>
        <taxon>Bacillales</taxon>
        <taxon>Paenibacillaceae</taxon>
        <taxon>Paenibacillus</taxon>
    </lineage>
</organism>
<dbReference type="OrthoDB" id="1683573at2"/>
<dbReference type="RefSeq" id="WP_036656365.1">
    <property type="nucleotide sequence ID" value="NZ_JQCR01000003.1"/>
</dbReference>
<keyword evidence="2" id="KW-1185">Reference proteome</keyword>
<proteinExistence type="predicted"/>